<reference evidence="1" key="1">
    <citation type="submission" date="2018-05" db="EMBL/GenBank/DDBJ databases">
        <authorList>
            <person name="Lanie J.A."/>
            <person name="Ng W.-L."/>
            <person name="Kazmierczak K.M."/>
            <person name="Andrzejewski T.M."/>
            <person name="Davidsen T.M."/>
            <person name="Wayne K.J."/>
            <person name="Tettelin H."/>
            <person name="Glass J.I."/>
            <person name="Rusch D."/>
            <person name="Podicherti R."/>
            <person name="Tsui H.-C.T."/>
            <person name="Winkler M.E."/>
        </authorList>
    </citation>
    <scope>NUCLEOTIDE SEQUENCE</scope>
</reference>
<accession>A0A382FJD5</accession>
<name>A0A382FJD5_9ZZZZ</name>
<dbReference type="EMBL" id="UINC01049915">
    <property type="protein sequence ID" value="SVB62247.1"/>
    <property type="molecule type" value="Genomic_DNA"/>
</dbReference>
<evidence type="ECO:0008006" key="2">
    <source>
        <dbReference type="Google" id="ProtNLM"/>
    </source>
</evidence>
<dbReference type="AlphaFoldDB" id="A0A382FJD5"/>
<organism evidence="1">
    <name type="scientific">marine metagenome</name>
    <dbReference type="NCBI Taxonomy" id="408172"/>
    <lineage>
        <taxon>unclassified sequences</taxon>
        <taxon>metagenomes</taxon>
        <taxon>ecological metagenomes</taxon>
    </lineage>
</organism>
<sequence>MRNLAMPFSAALAIIMVPIFVSVFSLIHLATPPSAQAADDHGDYRNLATPINTIGNVVSGSIDGSSTGIDIDYFSFQAQRGVRYSFIVNLGTVQSANLQIVNSIDRGIGSSAGQFAYERTGQLLVDWIARTNDTYFVEVSADWDPLSGQVFLGTYTLQVSADTTLLDRHGDSRDAATSMAFGNRYQGAISPWSNQPDIDVGVHGGDDEDYFSFLASRGIKYTIDAELGTATGLTLSVRDSVGDLEKTNDGVGITMDWVAPATRLYHVVVSGTSRVREPVGTYAIKVTANTSLVDRHPERRVDATPISFGNAHQGAVSPADDLDFFSFQTRRGVMYSISIEPGSAETVNIAVHQPVIGTAASNGGIGMSLDWLAPTDGTYYVVLSVSSQVRVGVGSYTLRVEADNALIDRHSGTPGDATGINFGSAVAGAISPAEDQDFFRFLAKRG</sequence>
<feature type="non-terminal residue" evidence="1">
    <location>
        <position position="446"/>
    </location>
</feature>
<gene>
    <name evidence="1" type="ORF">METZ01_LOCUS215101</name>
</gene>
<protein>
    <recommendedName>
        <fullName evidence="2">Peptidase C-terminal archaeal/bacterial domain-containing protein</fullName>
    </recommendedName>
</protein>
<dbReference type="Gene3D" id="2.60.120.380">
    <property type="match status" value="3"/>
</dbReference>
<evidence type="ECO:0000313" key="1">
    <source>
        <dbReference type="EMBL" id="SVB62247.1"/>
    </source>
</evidence>
<proteinExistence type="predicted"/>